<evidence type="ECO:0000313" key="3">
    <source>
        <dbReference type="Proteomes" id="UP000529795"/>
    </source>
</evidence>
<gene>
    <name evidence="2" type="ORF">GGQ80_003272</name>
</gene>
<accession>A0A840FF99</accession>
<name>A0A840FF99_9SPHN</name>
<comment type="caution">
    <text evidence="2">The sequence shown here is derived from an EMBL/GenBank/DDBJ whole genome shotgun (WGS) entry which is preliminary data.</text>
</comment>
<keyword evidence="1" id="KW-0175">Coiled coil</keyword>
<dbReference type="EMBL" id="JACIEV010000011">
    <property type="protein sequence ID" value="MBB4155352.1"/>
    <property type="molecule type" value="Genomic_DNA"/>
</dbReference>
<protein>
    <submittedName>
        <fullName evidence="2">Uncharacterized protein</fullName>
    </submittedName>
</protein>
<sequence>MLFTTPTQFAALALALIAGWLLGLASHPGGRKWKERYAAERDAHAAARKDADARLAEARSTVDTRAGERDARIAELERENAELRRTASQGTDIHGARIAELERENAELRRDTPMTSRGVAPVSRARPAYPAGERRGWFDFNRN</sequence>
<reference evidence="2 3" key="1">
    <citation type="submission" date="2020-08" db="EMBL/GenBank/DDBJ databases">
        <title>Genomic Encyclopedia of Type Strains, Phase IV (KMG-IV): sequencing the most valuable type-strain genomes for metagenomic binning, comparative biology and taxonomic classification.</title>
        <authorList>
            <person name="Goeker M."/>
        </authorList>
    </citation>
    <scope>NUCLEOTIDE SEQUENCE [LARGE SCALE GENOMIC DNA]</scope>
    <source>
        <strain evidence="2 3">YC6723</strain>
    </source>
</reference>
<organism evidence="2 3">
    <name type="scientific">Sphingomonas jinjuensis</name>
    <dbReference type="NCBI Taxonomy" id="535907"/>
    <lineage>
        <taxon>Bacteria</taxon>
        <taxon>Pseudomonadati</taxon>
        <taxon>Pseudomonadota</taxon>
        <taxon>Alphaproteobacteria</taxon>
        <taxon>Sphingomonadales</taxon>
        <taxon>Sphingomonadaceae</taxon>
        <taxon>Sphingomonas</taxon>
    </lineage>
</organism>
<keyword evidence="3" id="KW-1185">Reference proteome</keyword>
<dbReference type="Proteomes" id="UP000529795">
    <property type="component" value="Unassembled WGS sequence"/>
</dbReference>
<evidence type="ECO:0000313" key="2">
    <source>
        <dbReference type="EMBL" id="MBB4155352.1"/>
    </source>
</evidence>
<dbReference type="RefSeq" id="WP_183986766.1">
    <property type="nucleotide sequence ID" value="NZ_JACIEV010000011.1"/>
</dbReference>
<dbReference type="AlphaFoldDB" id="A0A840FF99"/>
<evidence type="ECO:0000256" key="1">
    <source>
        <dbReference type="SAM" id="Coils"/>
    </source>
</evidence>
<proteinExistence type="predicted"/>
<feature type="coiled-coil region" evidence="1">
    <location>
        <begin position="66"/>
        <end position="111"/>
    </location>
</feature>